<keyword evidence="11" id="KW-1185">Reference proteome</keyword>
<dbReference type="PANTHER" id="PTHR10921:SF1">
    <property type="entry name" value="NUCLEAR DISTRIBUTION PROTEIN NUDE HOMOLOG"/>
    <property type="match status" value="1"/>
</dbReference>
<evidence type="ECO:0000256" key="2">
    <source>
        <dbReference type="ARBA" id="ARBA00007429"/>
    </source>
</evidence>
<evidence type="ECO:0000256" key="1">
    <source>
        <dbReference type="ARBA" id="ARBA00004245"/>
    </source>
</evidence>
<reference evidence="10" key="1">
    <citation type="submission" date="2021-06" db="EMBL/GenBank/DDBJ databases">
        <authorList>
            <person name="Kallberg Y."/>
            <person name="Tangrot J."/>
            <person name="Rosling A."/>
        </authorList>
    </citation>
    <scope>NUCLEOTIDE SEQUENCE</scope>
    <source>
        <strain evidence="10">FL130A</strain>
    </source>
</reference>
<name>A0A9N9CHK2_9GLOM</name>
<sequence length="445" mass="49684">MGVKIFQSIQEELEHYKARAFALEENLTETQATLEEFQQSSRELEEELERELEQSEKRCNDLKIKNEQLKNEVDEWKQKYYQSKSEANISTTQMQKELDNLRSLQEKYMVETRELELYNDELERTERAAQSSLMDLESKYNKAIERNVLLENELEGKNQLIVQVQRLKDELRDINIEMAILKNQQEGEYGPPTTAAVTTMSVDSRPPSPTLSTYSRSPSPTFSTHAQSKPSAVTTMSVDSRPPSPTLFAYTHSPSPTLSTHAQSKTAAVTTMYVDSRPPSPTLSAYTRSPSPTLSTHTQSNPLPKPTLSAHAQSKTAAVTTMSVDSPPPSPTLSAYAQSNPPPNPTLSTHTQSKQSNPVMMVQEMVGKVKSLEARLVSCRSLVTPLLAPPPSYSATTPPCTATPSRPPSPKHRADITYRAPSKSQRQSSAQKKSFMMFAPLTFKV</sequence>
<keyword evidence="4" id="KW-0493">Microtubule</keyword>
<dbReference type="Proteomes" id="UP000789508">
    <property type="component" value="Unassembled WGS sequence"/>
</dbReference>
<dbReference type="GO" id="GO:0007020">
    <property type="term" value="P:microtubule nucleation"/>
    <property type="evidence" value="ECO:0007669"/>
    <property type="project" value="TreeGrafter"/>
</dbReference>
<evidence type="ECO:0000259" key="9">
    <source>
        <dbReference type="Pfam" id="PF04880"/>
    </source>
</evidence>
<feature type="compositionally biased region" description="Low complexity" evidence="8">
    <location>
        <begin position="422"/>
        <end position="433"/>
    </location>
</feature>
<proteinExistence type="inferred from homology"/>
<accession>A0A9N9CHK2</accession>
<evidence type="ECO:0000256" key="7">
    <source>
        <dbReference type="SAM" id="Coils"/>
    </source>
</evidence>
<dbReference type="EMBL" id="CAJVPS010004460">
    <property type="protein sequence ID" value="CAG8603934.1"/>
    <property type="molecule type" value="Genomic_DNA"/>
</dbReference>
<dbReference type="GO" id="GO:0005874">
    <property type="term" value="C:microtubule"/>
    <property type="evidence" value="ECO:0007669"/>
    <property type="project" value="UniProtKB-KW"/>
</dbReference>
<evidence type="ECO:0000256" key="5">
    <source>
        <dbReference type="ARBA" id="ARBA00023054"/>
    </source>
</evidence>
<feature type="region of interest" description="Disordered" evidence="8">
    <location>
        <begin position="187"/>
        <end position="356"/>
    </location>
</feature>
<feature type="compositionally biased region" description="Low complexity" evidence="8">
    <location>
        <begin position="393"/>
        <end position="404"/>
    </location>
</feature>
<dbReference type="InterPro" id="IPR006964">
    <property type="entry name" value="NUDE_dom"/>
</dbReference>
<dbReference type="GO" id="GO:0047496">
    <property type="term" value="P:vesicle transport along microtubule"/>
    <property type="evidence" value="ECO:0007669"/>
    <property type="project" value="TreeGrafter"/>
</dbReference>
<dbReference type="PRINTS" id="PR01217">
    <property type="entry name" value="PRICHEXTENSN"/>
</dbReference>
<evidence type="ECO:0000313" key="11">
    <source>
        <dbReference type="Proteomes" id="UP000789508"/>
    </source>
</evidence>
<keyword evidence="3" id="KW-0963">Cytoplasm</keyword>
<dbReference type="Gene3D" id="6.10.250.1080">
    <property type="match status" value="1"/>
</dbReference>
<dbReference type="PANTHER" id="PTHR10921">
    <property type="entry name" value="NUCLEAR DISTRIBUTION PROTEIN NUDE HOMOLOG 1"/>
    <property type="match status" value="1"/>
</dbReference>
<evidence type="ECO:0000313" key="10">
    <source>
        <dbReference type="EMBL" id="CAG8603934.1"/>
    </source>
</evidence>
<dbReference type="AlphaFoldDB" id="A0A9N9CHK2"/>
<feature type="compositionally biased region" description="Polar residues" evidence="8">
    <location>
        <begin position="210"/>
        <end position="238"/>
    </location>
</feature>
<evidence type="ECO:0000256" key="6">
    <source>
        <dbReference type="ARBA" id="ARBA00023212"/>
    </source>
</evidence>
<gene>
    <name evidence="10" type="ORF">ALEPTO_LOCUS8265</name>
</gene>
<evidence type="ECO:0000256" key="4">
    <source>
        <dbReference type="ARBA" id="ARBA00022701"/>
    </source>
</evidence>
<dbReference type="GO" id="GO:0000776">
    <property type="term" value="C:kinetochore"/>
    <property type="evidence" value="ECO:0007669"/>
    <property type="project" value="TreeGrafter"/>
</dbReference>
<comment type="caution">
    <text evidence="10">The sequence shown here is derived from an EMBL/GenBank/DDBJ whole genome shotgun (WGS) entry which is preliminary data.</text>
</comment>
<feature type="compositionally biased region" description="Polar residues" evidence="8">
    <location>
        <begin position="346"/>
        <end position="356"/>
    </location>
</feature>
<dbReference type="Pfam" id="PF04880">
    <property type="entry name" value="NUDE_C"/>
    <property type="match status" value="1"/>
</dbReference>
<feature type="compositionally biased region" description="Polar residues" evidence="8">
    <location>
        <begin position="310"/>
        <end position="324"/>
    </location>
</feature>
<keyword evidence="5 7" id="KW-0175">Coiled coil</keyword>
<feature type="compositionally biased region" description="Polar residues" evidence="8">
    <location>
        <begin position="282"/>
        <end position="302"/>
    </location>
</feature>
<dbReference type="GO" id="GO:0005871">
    <property type="term" value="C:kinesin complex"/>
    <property type="evidence" value="ECO:0007669"/>
    <property type="project" value="TreeGrafter"/>
</dbReference>
<evidence type="ECO:0000256" key="3">
    <source>
        <dbReference type="ARBA" id="ARBA00022490"/>
    </source>
</evidence>
<keyword evidence="6" id="KW-0206">Cytoskeleton</keyword>
<organism evidence="10 11">
    <name type="scientific">Ambispora leptoticha</name>
    <dbReference type="NCBI Taxonomy" id="144679"/>
    <lineage>
        <taxon>Eukaryota</taxon>
        <taxon>Fungi</taxon>
        <taxon>Fungi incertae sedis</taxon>
        <taxon>Mucoromycota</taxon>
        <taxon>Glomeromycotina</taxon>
        <taxon>Glomeromycetes</taxon>
        <taxon>Archaeosporales</taxon>
        <taxon>Ambisporaceae</taxon>
        <taxon>Ambispora</taxon>
    </lineage>
</organism>
<dbReference type="InterPro" id="IPR033494">
    <property type="entry name" value="NUDE"/>
</dbReference>
<comment type="similarity">
    <text evidence="2">Belongs to the nudE family.</text>
</comment>
<dbReference type="OrthoDB" id="5877028at2759"/>
<feature type="domain" description="NUDE" evidence="9">
    <location>
        <begin position="132"/>
        <end position="293"/>
    </location>
</feature>
<feature type="compositionally biased region" description="Polar residues" evidence="8">
    <location>
        <begin position="252"/>
        <end position="269"/>
    </location>
</feature>
<dbReference type="GO" id="GO:0051642">
    <property type="term" value="P:centrosome localization"/>
    <property type="evidence" value="ECO:0007669"/>
    <property type="project" value="TreeGrafter"/>
</dbReference>
<protein>
    <submittedName>
        <fullName evidence="10">9899_t:CDS:1</fullName>
    </submittedName>
</protein>
<evidence type="ECO:0000256" key="8">
    <source>
        <dbReference type="SAM" id="MobiDB-lite"/>
    </source>
</evidence>
<feature type="region of interest" description="Disordered" evidence="8">
    <location>
        <begin position="387"/>
        <end position="433"/>
    </location>
</feature>
<dbReference type="GO" id="GO:0007059">
    <property type="term" value="P:chromosome segregation"/>
    <property type="evidence" value="ECO:0007669"/>
    <property type="project" value="TreeGrafter"/>
</dbReference>
<dbReference type="GO" id="GO:0000132">
    <property type="term" value="P:establishment of mitotic spindle orientation"/>
    <property type="evidence" value="ECO:0007669"/>
    <property type="project" value="TreeGrafter"/>
</dbReference>
<dbReference type="GO" id="GO:0008017">
    <property type="term" value="F:microtubule binding"/>
    <property type="evidence" value="ECO:0007669"/>
    <property type="project" value="InterPro"/>
</dbReference>
<comment type="subcellular location">
    <subcellularLocation>
        <location evidence="1">Cytoplasm</location>
        <location evidence="1">Cytoskeleton</location>
    </subcellularLocation>
</comment>
<feature type="coiled-coil region" evidence="7">
    <location>
        <begin position="6"/>
        <end position="184"/>
    </location>
</feature>